<name>A0ABW3D437_9BACL</name>
<proteinExistence type="predicted"/>
<dbReference type="PANTHER" id="PTHR47504">
    <property type="entry name" value="RIGHT ORIGIN-BINDING PROTEIN"/>
    <property type="match status" value="1"/>
</dbReference>
<comment type="caution">
    <text evidence="5">The sequence shown here is derived from an EMBL/GenBank/DDBJ whole genome shotgun (WGS) entry which is preliminary data.</text>
</comment>
<dbReference type="Proteomes" id="UP001597120">
    <property type="component" value="Unassembled WGS sequence"/>
</dbReference>
<keyword evidence="1" id="KW-0805">Transcription regulation</keyword>
<dbReference type="InterPro" id="IPR009057">
    <property type="entry name" value="Homeodomain-like_sf"/>
</dbReference>
<accession>A0ABW3D437</accession>
<feature type="domain" description="HTH araC/xylS-type" evidence="4">
    <location>
        <begin position="8"/>
        <end position="108"/>
    </location>
</feature>
<dbReference type="PROSITE" id="PS01124">
    <property type="entry name" value="HTH_ARAC_FAMILY_2"/>
    <property type="match status" value="1"/>
</dbReference>
<dbReference type="SUPFAM" id="SSF46689">
    <property type="entry name" value="Homeodomain-like"/>
    <property type="match status" value="1"/>
</dbReference>
<dbReference type="InterPro" id="IPR020449">
    <property type="entry name" value="Tscrpt_reg_AraC-type_HTH"/>
</dbReference>
<keyword evidence="3" id="KW-0804">Transcription</keyword>
<sequence>MNYSKTFGKVIKYLEELVVSGDEIDYEEIGRIVVAPVALFQRIFVFISNVTIAEYVRKRRLTQAGLDLKKGNDSVIDIAFKYGFHSHSAFSRAFKEYHGITPSQAKQKNAKLNEYYPMNYLDMRYIGGKRIMAELKKIVYKEFEERLMVGVHNNTSFFEAGNAWKSYFESDKIDYLKSLSEFTYCEDIDENDGIGMMFNFQDTNTFELILGDFMRVNTPVPHDLYQKHIPSGTVACIQIEGNNITEIVDSAFLLITEAIEKTDQEIDFEQFYWCEIYTKERYSLPLSRGEKVVIDYILPVKLKKDE</sequence>
<dbReference type="EMBL" id="JBHTIU010000009">
    <property type="protein sequence ID" value="MFD0868133.1"/>
    <property type="molecule type" value="Genomic_DNA"/>
</dbReference>
<dbReference type="InterPro" id="IPR050959">
    <property type="entry name" value="MarA-like"/>
</dbReference>
<keyword evidence="6" id="KW-1185">Reference proteome</keyword>
<keyword evidence="2" id="KW-0238">DNA-binding</keyword>
<dbReference type="SMART" id="SM00342">
    <property type="entry name" value="HTH_ARAC"/>
    <property type="match status" value="1"/>
</dbReference>
<evidence type="ECO:0000313" key="5">
    <source>
        <dbReference type="EMBL" id="MFD0868133.1"/>
    </source>
</evidence>
<dbReference type="InterPro" id="IPR018060">
    <property type="entry name" value="HTH_AraC"/>
</dbReference>
<evidence type="ECO:0000256" key="2">
    <source>
        <dbReference type="ARBA" id="ARBA00023125"/>
    </source>
</evidence>
<reference evidence="6" key="1">
    <citation type="journal article" date="2019" name="Int. J. Syst. Evol. Microbiol.">
        <title>The Global Catalogue of Microorganisms (GCM) 10K type strain sequencing project: providing services to taxonomists for standard genome sequencing and annotation.</title>
        <authorList>
            <consortium name="The Broad Institute Genomics Platform"/>
            <consortium name="The Broad Institute Genome Sequencing Center for Infectious Disease"/>
            <person name="Wu L."/>
            <person name="Ma J."/>
        </authorList>
    </citation>
    <scope>NUCLEOTIDE SEQUENCE [LARGE SCALE GENOMIC DNA]</scope>
    <source>
        <strain evidence="6">CCUG 57263</strain>
    </source>
</reference>
<protein>
    <submittedName>
        <fullName evidence="5">Helix-turn-helix transcriptional regulator</fullName>
    </submittedName>
</protein>
<evidence type="ECO:0000313" key="6">
    <source>
        <dbReference type="Proteomes" id="UP001597120"/>
    </source>
</evidence>
<dbReference type="Pfam" id="PF12833">
    <property type="entry name" value="HTH_18"/>
    <property type="match status" value="1"/>
</dbReference>
<dbReference type="Gene3D" id="1.10.10.60">
    <property type="entry name" value="Homeodomain-like"/>
    <property type="match status" value="1"/>
</dbReference>
<evidence type="ECO:0000256" key="3">
    <source>
        <dbReference type="ARBA" id="ARBA00023163"/>
    </source>
</evidence>
<evidence type="ECO:0000259" key="4">
    <source>
        <dbReference type="PROSITE" id="PS01124"/>
    </source>
</evidence>
<dbReference type="PRINTS" id="PR00032">
    <property type="entry name" value="HTHARAC"/>
</dbReference>
<dbReference type="PANTHER" id="PTHR47504:SF5">
    <property type="entry name" value="RIGHT ORIGIN-BINDING PROTEIN"/>
    <property type="match status" value="1"/>
</dbReference>
<gene>
    <name evidence="5" type="ORF">ACFQ03_03145</name>
</gene>
<organism evidence="5 6">
    <name type="scientific">Paenibacillus residui</name>
    <dbReference type="NCBI Taxonomy" id="629724"/>
    <lineage>
        <taxon>Bacteria</taxon>
        <taxon>Bacillati</taxon>
        <taxon>Bacillota</taxon>
        <taxon>Bacilli</taxon>
        <taxon>Bacillales</taxon>
        <taxon>Paenibacillaceae</taxon>
        <taxon>Paenibacillus</taxon>
    </lineage>
</organism>
<dbReference type="RefSeq" id="WP_252528071.1">
    <property type="nucleotide sequence ID" value="NZ_JBHTIU010000009.1"/>
</dbReference>
<evidence type="ECO:0000256" key="1">
    <source>
        <dbReference type="ARBA" id="ARBA00023015"/>
    </source>
</evidence>